<keyword evidence="3" id="KW-1003">Cell membrane</keyword>
<proteinExistence type="inferred from homology"/>
<evidence type="ECO:0000256" key="5">
    <source>
        <dbReference type="ARBA" id="ARBA00022989"/>
    </source>
</evidence>
<sequence>MLTELMYAGMDAIKEYVALHVITCLIPAFLLAGAMITFISRDTVIRYMGFEAKKSVAFPLAAISGIFLAVCSCTVIPIAAGIYRRGGSIGPAFILLWTAPATNLLALIYTGAVLGMDVAAVRVAAAVSIMV</sequence>
<organism evidence="8">
    <name type="scientific">Candidatus Methanogaster sp. ANME-2c ERB4</name>
    <dbReference type="NCBI Taxonomy" id="2759911"/>
    <lineage>
        <taxon>Archaea</taxon>
        <taxon>Methanobacteriati</taxon>
        <taxon>Methanobacteriota</taxon>
        <taxon>Stenosarchaea group</taxon>
        <taxon>Methanomicrobia</taxon>
        <taxon>Methanosarcinales</taxon>
        <taxon>ANME-2 cluster</taxon>
        <taxon>Candidatus Methanogasteraceae</taxon>
        <taxon>Candidatus Methanogaster</taxon>
    </lineage>
</organism>
<comment type="subcellular location">
    <subcellularLocation>
        <location evidence="1">Cell membrane</location>
        <topology evidence="1">Multi-pass membrane protein</topology>
    </subcellularLocation>
</comment>
<feature type="transmembrane region" description="Helical" evidence="7">
    <location>
        <begin position="16"/>
        <end position="39"/>
    </location>
</feature>
<keyword evidence="5 7" id="KW-1133">Transmembrane helix</keyword>
<dbReference type="EMBL" id="MT631400">
    <property type="protein sequence ID" value="QNO49939.1"/>
    <property type="molecule type" value="Genomic_DNA"/>
</dbReference>
<dbReference type="InterPro" id="IPR005524">
    <property type="entry name" value="DUF318"/>
</dbReference>
<evidence type="ECO:0000256" key="4">
    <source>
        <dbReference type="ARBA" id="ARBA00022692"/>
    </source>
</evidence>
<dbReference type="PANTHER" id="PTHR43299">
    <property type="entry name" value="UPF0718 PROTEIN YRAQ"/>
    <property type="match status" value="1"/>
</dbReference>
<feature type="transmembrane region" description="Helical" evidence="7">
    <location>
        <begin position="60"/>
        <end position="83"/>
    </location>
</feature>
<gene>
    <name evidence="8" type="ORF">DBPBNLAN_00007</name>
    <name evidence="9" type="ORF">FNHNGOKL_00007</name>
</gene>
<evidence type="ECO:0008006" key="10">
    <source>
        <dbReference type="Google" id="ProtNLM"/>
    </source>
</evidence>
<evidence type="ECO:0000256" key="7">
    <source>
        <dbReference type="SAM" id="Phobius"/>
    </source>
</evidence>
<dbReference type="AlphaFoldDB" id="A0A7G9YP63"/>
<evidence type="ECO:0000256" key="6">
    <source>
        <dbReference type="ARBA" id="ARBA00023136"/>
    </source>
</evidence>
<evidence type="ECO:0000256" key="2">
    <source>
        <dbReference type="ARBA" id="ARBA00006386"/>
    </source>
</evidence>
<reference evidence="8" key="1">
    <citation type="submission" date="2020-06" db="EMBL/GenBank/DDBJ databases">
        <title>Unique genomic features of the anaerobic methanotrophic archaea.</title>
        <authorList>
            <person name="Chadwick G.L."/>
            <person name="Skennerton C.T."/>
            <person name="Laso-Perez R."/>
            <person name="Leu A.O."/>
            <person name="Speth D.R."/>
            <person name="Yu H."/>
            <person name="Morgan-Lang C."/>
            <person name="Hatzenpichler R."/>
            <person name="Goudeau D."/>
            <person name="Malmstrom R."/>
            <person name="Brazelton W.J."/>
            <person name="Woyke T."/>
            <person name="Hallam S.J."/>
            <person name="Tyson G.W."/>
            <person name="Wegener G."/>
            <person name="Boetius A."/>
            <person name="Orphan V."/>
        </authorList>
    </citation>
    <scope>NUCLEOTIDE SEQUENCE</scope>
</reference>
<evidence type="ECO:0000256" key="3">
    <source>
        <dbReference type="ARBA" id="ARBA00022475"/>
    </source>
</evidence>
<dbReference type="GO" id="GO:0005886">
    <property type="term" value="C:plasma membrane"/>
    <property type="evidence" value="ECO:0007669"/>
    <property type="project" value="UniProtKB-SubCell"/>
</dbReference>
<accession>A0A7G9YP63</accession>
<protein>
    <recommendedName>
        <fullName evidence="10">Permease</fullName>
    </recommendedName>
</protein>
<keyword evidence="4 7" id="KW-0812">Transmembrane</keyword>
<dbReference type="EMBL" id="MT631397">
    <property type="protein sequence ID" value="QNO49797.1"/>
    <property type="molecule type" value="Genomic_DNA"/>
</dbReference>
<evidence type="ECO:0000313" key="9">
    <source>
        <dbReference type="EMBL" id="QNO49939.1"/>
    </source>
</evidence>
<dbReference type="PANTHER" id="PTHR43299:SF1">
    <property type="entry name" value="UPF0718 PROTEIN YRAQ"/>
    <property type="match status" value="1"/>
</dbReference>
<feature type="transmembrane region" description="Helical" evidence="7">
    <location>
        <begin position="89"/>
        <end position="109"/>
    </location>
</feature>
<evidence type="ECO:0000313" key="8">
    <source>
        <dbReference type="EMBL" id="QNO49797.1"/>
    </source>
</evidence>
<dbReference type="Pfam" id="PF03773">
    <property type="entry name" value="ArsP_1"/>
    <property type="match status" value="1"/>
</dbReference>
<keyword evidence="6 7" id="KW-0472">Membrane</keyword>
<comment type="similarity">
    <text evidence="2">Belongs to the UPF0718 family.</text>
</comment>
<evidence type="ECO:0000256" key="1">
    <source>
        <dbReference type="ARBA" id="ARBA00004651"/>
    </source>
</evidence>
<name>A0A7G9YP63_9EURY</name>